<dbReference type="PANTHER" id="PTHR48079:SF6">
    <property type="entry name" value="NAD(P)-BINDING DOMAIN-CONTAINING PROTEIN-RELATED"/>
    <property type="match status" value="1"/>
</dbReference>
<gene>
    <name evidence="3" type="ORF">GCM10023322_20940</name>
</gene>
<feature type="domain" description="NAD-dependent epimerase/dehydratase" evidence="2">
    <location>
        <begin position="4"/>
        <end position="202"/>
    </location>
</feature>
<dbReference type="EMBL" id="BAABJQ010000005">
    <property type="protein sequence ID" value="GAA5182933.1"/>
    <property type="molecule type" value="Genomic_DNA"/>
</dbReference>
<dbReference type="InterPro" id="IPR036291">
    <property type="entry name" value="NAD(P)-bd_dom_sf"/>
</dbReference>
<dbReference type="RefSeq" id="WP_345628393.1">
    <property type="nucleotide sequence ID" value="NZ_BAABJQ010000005.1"/>
</dbReference>
<evidence type="ECO:0000259" key="2">
    <source>
        <dbReference type="Pfam" id="PF01370"/>
    </source>
</evidence>
<name>A0ABP9RPZ3_9ACTN</name>
<dbReference type="PANTHER" id="PTHR48079">
    <property type="entry name" value="PROTEIN YEEZ"/>
    <property type="match status" value="1"/>
</dbReference>
<dbReference type="InterPro" id="IPR051783">
    <property type="entry name" value="NAD(P)-dependent_oxidoreduct"/>
</dbReference>
<organism evidence="3 4">
    <name type="scientific">Rugosimonospora acidiphila</name>
    <dbReference type="NCBI Taxonomy" id="556531"/>
    <lineage>
        <taxon>Bacteria</taxon>
        <taxon>Bacillati</taxon>
        <taxon>Actinomycetota</taxon>
        <taxon>Actinomycetes</taxon>
        <taxon>Micromonosporales</taxon>
        <taxon>Micromonosporaceae</taxon>
        <taxon>Rugosimonospora</taxon>
    </lineage>
</organism>
<evidence type="ECO:0000256" key="1">
    <source>
        <dbReference type="SAM" id="MobiDB-lite"/>
    </source>
</evidence>
<reference evidence="4" key="1">
    <citation type="journal article" date="2019" name="Int. J. Syst. Evol. Microbiol.">
        <title>The Global Catalogue of Microorganisms (GCM) 10K type strain sequencing project: providing services to taxonomists for standard genome sequencing and annotation.</title>
        <authorList>
            <consortium name="The Broad Institute Genomics Platform"/>
            <consortium name="The Broad Institute Genome Sequencing Center for Infectious Disease"/>
            <person name="Wu L."/>
            <person name="Ma J."/>
        </authorList>
    </citation>
    <scope>NUCLEOTIDE SEQUENCE [LARGE SCALE GENOMIC DNA]</scope>
    <source>
        <strain evidence="4">JCM 18304</strain>
    </source>
</reference>
<dbReference type="Proteomes" id="UP001501570">
    <property type="component" value="Unassembled WGS sequence"/>
</dbReference>
<accession>A0ABP9RPZ3</accession>
<feature type="compositionally biased region" description="Polar residues" evidence="1">
    <location>
        <begin position="100"/>
        <end position="110"/>
    </location>
</feature>
<dbReference type="Gene3D" id="3.40.50.720">
    <property type="entry name" value="NAD(P)-binding Rossmann-like Domain"/>
    <property type="match status" value="1"/>
</dbReference>
<dbReference type="Pfam" id="PF01370">
    <property type="entry name" value="Epimerase"/>
    <property type="match status" value="1"/>
</dbReference>
<sequence length="334" mass="35175">MELLVLGGTAFLGRAVAAHALSAGHRVTCAARGASGDVPPGATLVRVDRDRPDGLAALSGRSFDAVIDVSSRPSHVRRAVEALSGRVARWTYVSSGSAYADTSTPGQRASTAPLLEPAPPELDDPKQGAEAYGRCKVACERAVLDSGVPVFIRRAGLIVGPGDTSDRFTYWPVRLARGGEVLAPGSPDDLVQYVDVRDLAAWLVDGTDAGLSGVYDGVGTPMPRGEFLARISAAVGRPDARLTWVDQEFLAEHEVNPWAGPRSLPLWLPLPEYAGFLTRDVGAALAAGLTTRDLEETASDTLSWYAGSGEPALSSGLTPEEETALLLAWHARRG</sequence>
<dbReference type="SUPFAM" id="SSF51735">
    <property type="entry name" value="NAD(P)-binding Rossmann-fold domains"/>
    <property type="match status" value="1"/>
</dbReference>
<comment type="caution">
    <text evidence="3">The sequence shown here is derived from an EMBL/GenBank/DDBJ whole genome shotgun (WGS) entry which is preliminary data.</text>
</comment>
<evidence type="ECO:0000313" key="4">
    <source>
        <dbReference type="Proteomes" id="UP001501570"/>
    </source>
</evidence>
<proteinExistence type="predicted"/>
<keyword evidence="4" id="KW-1185">Reference proteome</keyword>
<dbReference type="InterPro" id="IPR001509">
    <property type="entry name" value="Epimerase_deHydtase"/>
</dbReference>
<evidence type="ECO:0000313" key="3">
    <source>
        <dbReference type="EMBL" id="GAA5182933.1"/>
    </source>
</evidence>
<protein>
    <submittedName>
        <fullName evidence="3">SDR family oxidoreductase</fullName>
    </submittedName>
</protein>
<feature type="region of interest" description="Disordered" evidence="1">
    <location>
        <begin position="100"/>
        <end position="127"/>
    </location>
</feature>